<dbReference type="GO" id="GO:0048038">
    <property type="term" value="F:quinone binding"/>
    <property type="evidence" value="ECO:0007669"/>
    <property type="project" value="TreeGrafter"/>
</dbReference>
<protein>
    <recommendedName>
        <fullName evidence="4">Ketoreductase domain-containing protein</fullName>
    </recommendedName>
</protein>
<dbReference type="SUPFAM" id="SSF51735">
    <property type="entry name" value="NAD(P)-binding Rossmann-fold domains"/>
    <property type="match status" value="1"/>
</dbReference>
<dbReference type="AlphaFoldDB" id="A0AA39GMQ2"/>
<evidence type="ECO:0000256" key="2">
    <source>
        <dbReference type="ARBA" id="ARBA00022857"/>
    </source>
</evidence>
<evidence type="ECO:0000313" key="6">
    <source>
        <dbReference type="Proteomes" id="UP001175261"/>
    </source>
</evidence>
<accession>A0AA39GMQ2</accession>
<comment type="similarity">
    <text evidence="1">Belongs to the short-chain dehydrogenases/reductases (SDR) family.</text>
</comment>
<dbReference type="InterPro" id="IPR057326">
    <property type="entry name" value="KR_dom"/>
</dbReference>
<dbReference type="PANTHER" id="PTHR42760">
    <property type="entry name" value="SHORT-CHAIN DEHYDROGENASES/REDUCTASES FAMILY MEMBER"/>
    <property type="match status" value="1"/>
</dbReference>
<dbReference type="InterPro" id="IPR036291">
    <property type="entry name" value="NAD(P)-bd_dom_sf"/>
</dbReference>
<feature type="domain" description="Ketoreductase" evidence="4">
    <location>
        <begin position="9"/>
        <end position="201"/>
    </location>
</feature>
<keyword evidence="2" id="KW-0521">NADP</keyword>
<organism evidence="5 6">
    <name type="scientific">Sarocladium strictum</name>
    <name type="common">Black bundle disease fungus</name>
    <name type="synonym">Acremonium strictum</name>
    <dbReference type="NCBI Taxonomy" id="5046"/>
    <lineage>
        <taxon>Eukaryota</taxon>
        <taxon>Fungi</taxon>
        <taxon>Dikarya</taxon>
        <taxon>Ascomycota</taxon>
        <taxon>Pezizomycotina</taxon>
        <taxon>Sordariomycetes</taxon>
        <taxon>Hypocreomycetidae</taxon>
        <taxon>Hypocreales</taxon>
        <taxon>Sarocladiaceae</taxon>
        <taxon>Sarocladium</taxon>
    </lineage>
</organism>
<evidence type="ECO:0000313" key="5">
    <source>
        <dbReference type="EMBL" id="KAK0389804.1"/>
    </source>
</evidence>
<sequence>MTLTSLAGKHCAIVGATGVIGSAIAQTFAHQGAVLSLISRSALDNRARIEKSLKAPSASDSTDGSAVPRAHRFFNVDVADREAVRAAFYAKRGDVIGPVDVLVNCAGITQTQALKRIPDEGISDIIDTNLMATIWACKHAQIRSHGCIINVSSLMATKGGAGATAYAASKGALVSFTRALCREYGVNSIRVNALLPGWVDSPMWNHLKDAIKQKTLDETPLGRIADPAEVADAALFLATNTFANNCVLNLDGGLSAT</sequence>
<name>A0AA39GMQ2_SARSR</name>
<dbReference type="PRINTS" id="PR00080">
    <property type="entry name" value="SDRFAMILY"/>
</dbReference>
<dbReference type="PROSITE" id="PS00061">
    <property type="entry name" value="ADH_SHORT"/>
    <property type="match status" value="1"/>
</dbReference>
<dbReference type="Gene3D" id="3.40.50.720">
    <property type="entry name" value="NAD(P)-binding Rossmann-like Domain"/>
    <property type="match status" value="1"/>
</dbReference>
<dbReference type="GO" id="GO:0006633">
    <property type="term" value="P:fatty acid biosynthetic process"/>
    <property type="evidence" value="ECO:0007669"/>
    <property type="project" value="TreeGrafter"/>
</dbReference>
<dbReference type="Pfam" id="PF13561">
    <property type="entry name" value="adh_short_C2"/>
    <property type="match status" value="1"/>
</dbReference>
<dbReference type="EMBL" id="JAPDFR010000002">
    <property type="protein sequence ID" value="KAK0389804.1"/>
    <property type="molecule type" value="Genomic_DNA"/>
</dbReference>
<dbReference type="PRINTS" id="PR00081">
    <property type="entry name" value="GDHRDH"/>
</dbReference>
<dbReference type="InterPro" id="IPR002347">
    <property type="entry name" value="SDR_fam"/>
</dbReference>
<comment type="caution">
    <text evidence="5">The sequence shown here is derived from an EMBL/GenBank/DDBJ whole genome shotgun (WGS) entry which is preliminary data.</text>
</comment>
<keyword evidence="3" id="KW-0560">Oxidoreductase</keyword>
<dbReference type="Proteomes" id="UP001175261">
    <property type="component" value="Unassembled WGS sequence"/>
</dbReference>
<evidence type="ECO:0000259" key="4">
    <source>
        <dbReference type="SMART" id="SM00822"/>
    </source>
</evidence>
<evidence type="ECO:0000256" key="1">
    <source>
        <dbReference type="ARBA" id="ARBA00006484"/>
    </source>
</evidence>
<dbReference type="PANTHER" id="PTHR42760:SF133">
    <property type="entry name" value="3-OXOACYL-[ACYL-CARRIER-PROTEIN] REDUCTASE"/>
    <property type="match status" value="1"/>
</dbReference>
<keyword evidence="6" id="KW-1185">Reference proteome</keyword>
<gene>
    <name evidence="5" type="ORF">NLU13_3377</name>
</gene>
<dbReference type="GO" id="GO:0016616">
    <property type="term" value="F:oxidoreductase activity, acting on the CH-OH group of donors, NAD or NADP as acceptor"/>
    <property type="evidence" value="ECO:0007669"/>
    <property type="project" value="TreeGrafter"/>
</dbReference>
<reference evidence="5" key="1">
    <citation type="submission" date="2022-10" db="EMBL/GenBank/DDBJ databases">
        <title>Determination and structural analysis of whole genome sequence of Sarocladium strictum F4-1.</title>
        <authorList>
            <person name="Hu L."/>
            <person name="Jiang Y."/>
        </authorList>
    </citation>
    <scope>NUCLEOTIDE SEQUENCE</scope>
    <source>
        <strain evidence="5">F4-1</strain>
    </source>
</reference>
<evidence type="ECO:0000256" key="3">
    <source>
        <dbReference type="ARBA" id="ARBA00023002"/>
    </source>
</evidence>
<dbReference type="SMART" id="SM00822">
    <property type="entry name" value="PKS_KR"/>
    <property type="match status" value="1"/>
</dbReference>
<dbReference type="InterPro" id="IPR020904">
    <property type="entry name" value="Sc_DH/Rdtase_CS"/>
</dbReference>
<proteinExistence type="inferred from homology"/>